<reference evidence="2" key="1">
    <citation type="submission" date="2022-10" db="EMBL/GenBank/DDBJ databases">
        <title>Genome assembly of Pristionchus species.</title>
        <authorList>
            <person name="Yoshida K."/>
            <person name="Sommer R.J."/>
        </authorList>
    </citation>
    <scope>NUCLEOTIDE SEQUENCE [LARGE SCALE GENOMIC DNA]</scope>
    <source>
        <strain evidence="2">RS5460</strain>
    </source>
</reference>
<gene>
    <name evidence="1" type="ORF">PMAYCL1PPCAC_08264</name>
</gene>
<name>A0AAN4ZEH9_9BILA</name>
<dbReference type="EMBL" id="BTRK01000002">
    <property type="protein sequence ID" value="GMR38069.1"/>
    <property type="molecule type" value="Genomic_DNA"/>
</dbReference>
<organism evidence="1 2">
    <name type="scientific">Pristionchus mayeri</name>
    <dbReference type="NCBI Taxonomy" id="1317129"/>
    <lineage>
        <taxon>Eukaryota</taxon>
        <taxon>Metazoa</taxon>
        <taxon>Ecdysozoa</taxon>
        <taxon>Nematoda</taxon>
        <taxon>Chromadorea</taxon>
        <taxon>Rhabditida</taxon>
        <taxon>Rhabditina</taxon>
        <taxon>Diplogasteromorpha</taxon>
        <taxon>Diplogasteroidea</taxon>
        <taxon>Neodiplogasteridae</taxon>
        <taxon>Pristionchus</taxon>
    </lineage>
</organism>
<accession>A0AAN4ZEH9</accession>
<evidence type="ECO:0000313" key="2">
    <source>
        <dbReference type="Proteomes" id="UP001328107"/>
    </source>
</evidence>
<feature type="non-terminal residue" evidence="1">
    <location>
        <position position="1"/>
    </location>
</feature>
<evidence type="ECO:0000313" key="1">
    <source>
        <dbReference type="EMBL" id="GMR38069.1"/>
    </source>
</evidence>
<dbReference type="AlphaFoldDB" id="A0AAN4ZEH9"/>
<proteinExistence type="predicted"/>
<keyword evidence="2" id="KW-1185">Reference proteome</keyword>
<protein>
    <submittedName>
        <fullName evidence="1">Uncharacterized protein</fullName>
    </submittedName>
</protein>
<comment type="caution">
    <text evidence="1">The sequence shown here is derived from an EMBL/GenBank/DDBJ whole genome shotgun (WGS) entry which is preliminary data.</text>
</comment>
<dbReference type="Proteomes" id="UP001328107">
    <property type="component" value="Unassembled WGS sequence"/>
</dbReference>
<sequence>VADIDDGVKKLDIEEEGDEMNKTISELLLNDGTKMQHRYTELTCTEREILPMDTQVFQVEDGTLYYYKYSSPQKLYINVNGKKVNANLPEFWLGGVGVIGNALYFMTESKIYKCSHSPSDEISVDLMRVINHERAYCGALLSEESGGVKMVYRMNEGPEHGIIVDVPKEELDGLRIAGLHRRTIVYVSPTHNENESLPRLIGNVLIIKFRHASGARHHCYTPEDASPFIYISSESSLITLNTDTMKFMPMLHFKNVSIGSIAGIRNGEITLIGKNEIGEVKLLTAQLPDGYMLSEDPAEPEMYCERL</sequence>